<dbReference type="SUPFAM" id="SSF51735">
    <property type="entry name" value="NAD(P)-binding Rossmann-fold domains"/>
    <property type="match status" value="1"/>
</dbReference>
<reference evidence="3" key="1">
    <citation type="submission" date="2017-04" db="EMBL/GenBank/DDBJ databases">
        <authorList>
            <person name="Varghese N."/>
            <person name="Submissions S."/>
        </authorList>
    </citation>
    <scope>NUCLEOTIDE SEQUENCE [LARGE SCALE GENOMIC DNA]</scope>
    <source>
        <strain evidence="3">DSM 9293</strain>
    </source>
</reference>
<keyword evidence="3" id="KW-1185">Reference proteome</keyword>
<evidence type="ECO:0000313" key="3">
    <source>
        <dbReference type="Proteomes" id="UP000192660"/>
    </source>
</evidence>
<dbReference type="InterPro" id="IPR029752">
    <property type="entry name" value="D-isomer_DH_CS1"/>
</dbReference>
<dbReference type="OrthoDB" id="8840764at2"/>
<organism evidence="2 3">
    <name type="scientific">Sulfobacillus thermosulfidooxidans (strain DSM 9293 / VKM B-1269 / AT-1)</name>
    <dbReference type="NCBI Taxonomy" id="929705"/>
    <lineage>
        <taxon>Bacteria</taxon>
        <taxon>Bacillati</taxon>
        <taxon>Bacillota</taxon>
        <taxon>Clostridia</taxon>
        <taxon>Eubacteriales</taxon>
        <taxon>Clostridiales Family XVII. Incertae Sedis</taxon>
        <taxon>Sulfobacillus</taxon>
    </lineage>
</organism>
<proteinExistence type="predicted"/>
<dbReference type="EMBL" id="FWWY01000001">
    <property type="protein sequence ID" value="SMC06620.1"/>
    <property type="molecule type" value="Genomic_DNA"/>
</dbReference>
<gene>
    <name evidence="2" type="ORF">SAMN00768000_2916</name>
</gene>
<dbReference type="Pfam" id="PF16924">
    <property type="entry name" value="DpaA_N"/>
    <property type="match status" value="1"/>
</dbReference>
<accession>A0A1W1WKT5</accession>
<dbReference type="PROSITE" id="PS00065">
    <property type="entry name" value="D_2_HYDROXYACID_DH_1"/>
    <property type="match status" value="1"/>
</dbReference>
<protein>
    <submittedName>
        <fullName evidence="2">Dipicolinate synthase subunit A</fullName>
    </submittedName>
</protein>
<sequence>MSTQVVVAGGDARDVWLCRFLEDQGFVVKSFGFHADHVEPFHPGEKAPHIFIGPMTGIRADGSMTTMDGQVTLTLDILRAMGEGAVVAAGLIASPVKEKAQDLGLRTIEYRNQTTFMWLNAVPTAEGAIKSAIGRSGFTLYHRPIAILGFGRVGSILALRLQAYGAIVEIFDRSVEKRAMASAMGFPVHPLDPRWCPPVDGVFNTIPAPVLTSEWAEATDPAWIIDLASKPGGLHPEVANSPAVLSRYESYLGVPGHIAPRRAAEIIWETLAFILQDKTDRVTHPKRGSTI</sequence>
<dbReference type="Gene3D" id="3.40.50.720">
    <property type="entry name" value="NAD(P)-binding Rossmann-like Domain"/>
    <property type="match status" value="2"/>
</dbReference>
<dbReference type="InterPro" id="IPR036291">
    <property type="entry name" value="NAD(P)-bd_dom_sf"/>
</dbReference>
<evidence type="ECO:0000259" key="1">
    <source>
        <dbReference type="Pfam" id="PF16924"/>
    </source>
</evidence>
<dbReference type="Proteomes" id="UP000192660">
    <property type="component" value="Unassembled WGS sequence"/>
</dbReference>
<dbReference type="AlphaFoldDB" id="A0A1W1WKT5"/>
<feature type="domain" description="Dipicolinate synthase subunit A N-terminal" evidence="1">
    <location>
        <begin position="4"/>
        <end position="110"/>
    </location>
</feature>
<name>A0A1W1WKT5_SULTA</name>
<dbReference type="InterPro" id="IPR031629">
    <property type="entry name" value="DpaA_N"/>
</dbReference>
<evidence type="ECO:0000313" key="2">
    <source>
        <dbReference type="EMBL" id="SMC06620.1"/>
    </source>
</evidence>
<dbReference type="RefSeq" id="WP_020373051.1">
    <property type="nucleotide sequence ID" value="NZ_FWWY01000001.1"/>
</dbReference>
<dbReference type="STRING" id="28034.BFX07_13065"/>